<evidence type="ECO:0000256" key="4">
    <source>
        <dbReference type="ARBA" id="ARBA00047942"/>
    </source>
</evidence>
<proteinExistence type="predicted"/>
<dbReference type="InterPro" id="IPR046820">
    <property type="entry name" value="MmeI_TRD"/>
</dbReference>
<gene>
    <name evidence="10" type="ORF">H9777_10845</name>
</gene>
<reference evidence="10" key="1">
    <citation type="journal article" date="2021" name="PeerJ">
        <title>Extensive microbial diversity within the chicken gut microbiome revealed by metagenomics and culture.</title>
        <authorList>
            <person name="Gilroy R."/>
            <person name="Ravi A."/>
            <person name="Getino M."/>
            <person name="Pursley I."/>
            <person name="Horton D.L."/>
            <person name="Alikhan N.F."/>
            <person name="Baker D."/>
            <person name="Gharbi K."/>
            <person name="Hall N."/>
            <person name="Watson M."/>
            <person name="Adriaenssens E.M."/>
            <person name="Foster-Nyarko E."/>
            <person name="Jarju S."/>
            <person name="Secka A."/>
            <person name="Antonio M."/>
            <person name="Oren A."/>
            <person name="Chaudhuri R.R."/>
            <person name="La Ragione R."/>
            <person name="Hildebrand F."/>
            <person name="Pallen M.J."/>
        </authorList>
    </citation>
    <scope>NUCLEOTIDE SEQUENCE</scope>
    <source>
        <strain evidence="10">G4-2901</strain>
    </source>
</reference>
<dbReference type="PANTHER" id="PTHR33841">
    <property type="entry name" value="DNA METHYLTRANSFERASE YEEA-RELATED"/>
    <property type="match status" value="1"/>
</dbReference>
<evidence type="ECO:0000313" key="11">
    <source>
        <dbReference type="Proteomes" id="UP000783796"/>
    </source>
</evidence>
<organism evidence="10 11">
    <name type="scientific">Candidatus Phocaeicola faecigallinarum</name>
    <dbReference type="NCBI Taxonomy" id="2838732"/>
    <lineage>
        <taxon>Bacteria</taxon>
        <taxon>Pseudomonadati</taxon>
        <taxon>Bacteroidota</taxon>
        <taxon>Bacteroidia</taxon>
        <taxon>Bacteroidales</taxon>
        <taxon>Bacteroidaceae</taxon>
        <taxon>Phocaeicola</taxon>
    </lineage>
</organism>
<dbReference type="Pfam" id="PF20465">
    <property type="entry name" value="MmeI_hel"/>
    <property type="match status" value="1"/>
</dbReference>
<evidence type="ECO:0000256" key="2">
    <source>
        <dbReference type="ARBA" id="ARBA00022603"/>
    </source>
</evidence>
<dbReference type="InterPro" id="IPR029063">
    <property type="entry name" value="SAM-dependent_MTases_sf"/>
</dbReference>
<sequence>MAKNTKSFSHIEAQDALEKLNESHISGEELIYHLLAIFCGYGEGNLRRIREGVGNKAKDSRTILIPNLIAYRPKGELDFHDEIKDMQSDTRIVKQMPRLYVVSDGETIVALDPKEEDIYENNVSLMWKDFDFFYPLAGIEKIQYIAEAEADVKSAELMAKIFDEIRRHNDIKDKTAMHNLNIFMSRLLFCFFAEDTNLFPEPQLFTNSIRQHTAEDGHDLAEFIDRAFLAMSTNNPAVLDNLPKQFSVFPYVNGGLFEQRIPIPVLSRRARILMIKCGDFDWKKIHPDIFGSMIQAVVTPEMRAGLGMHYTSVPNIMKLIKPLFLDELYEEFTVAKEIKDVKRMRKLLVRLGKIKFFDPACGSGNFLIVSYKCVRELEIKIWQVLRKWGEPELPMSNISLQQFYGIEIDDFACDTATLSLWLTEHQMNNKFEEEFSIRPNALPLHPSGLIVCGNACRLDWETVCPHKADDEVYIMGNPPYVGYVLQNLEHKDDLKLIFEGKTDYKKLDYISCWFYKASVYINNTLAQASFVSTNSICQGEQLLLLWPVIFSEKAKISFAYTSFRWSNNAKHNAGVTCVIIGLTHKPLKCKLYKEQQIIICSYINPYLTTVQLDFVEKQTRPISDFPIMLKGSQPSDDGNLIFELSEMLKVQNKYPEISEFIKPFIGATELINSKERFCLWITDNDKNKALNIGEINERVNKVKEFRLKSPKLSTIEWAKKPYSFTECRYKNSSCIIVPSHTSERREYIPIGFLTPGTVVSNSAFAIYDAPLWLFSILTSKMHIAWVKIVSGRLETRYRYSVQLCYNTFPFPSISEIQKKELEELAQCILDIRDQHFDMTLGEMYNPETMPEDLKEVHHNLDVTVERCYRQEPFSSDEERLEYLFKLYAKMTNIDIPYPHL</sequence>
<evidence type="ECO:0000256" key="1">
    <source>
        <dbReference type="ARBA" id="ARBA00011900"/>
    </source>
</evidence>
<dbReference type="GO" id="GO:0009007">
    <property type="term" value="F:site-specific DNA-methyltransferase (adenine-specific) activity"/>
    <property type="evidence" value="ECO:0007669"/>
    <property type="project" value="UniProtKB-EC"/>
</dbReference>
<dbReference type="InterPro" id="IPR046819">
    <property type="entry name" value="MmeI_hel"/>
</dbReference>
<dbReference type="SUPFAM" id="SSF53335">
    <property type="entry name" value="S-adenosyl-L-methionine-dependent methyltransferases"/>
    <property type="match status" value="1"/>
</dbReference>
<feature type="domain" description="MmeI-like helicase spacer" evidence="6">
    <location>
        <begin position="178"/>
        <end position="257"/>
    </location>
</feature>
<keyword evidence="3" id="KW-0808">Transferase</keyword>
<dbReference type="Pfam" id="PF20466">
    <property type="entry name" value="MmeI_TRD"/>
    <property type="match status" value="1"/>
</dbReference>
<evidence type="ECO:0000259" key="8">
    <source>
        <dbReference type="Pfam" id="PF20467"/>
    </source>
</evidence>
<evidence type="ECO:0000313" key="10">
    <source>
        <dbReference type="EMBL" id="MBU3838782.1"/>
    </source>
</evidence>
<comment type="catalytic activity">
    <reaction evidence="4">
        <text>a 2'-deoxyadenosine in DNA + S-adenosyl-L-methionine = an N(6)-methyl-2'-deoxyadenosine in DNA + S-adenosyl-L-homocysteine + H(+)</text>
        <dbReference type="Rhea" id="RHEA:15197"/>
        <dbReference type="Rhea" id="RHEA-COMP:12418"/>
        <dbReference type="Rhea" id="RHEA-COMP:12419"/>
        <dbReference type="ChEBI" id="CHEBI:15378"/>
        <dbReference type="ChEBI" id="CHEBI:57856"/>
        <dbReference type="ChEBI" id="CHEBI:59789"/>
        <dbReference type="ChEBI" id="CHEBI:90615"/>
        <dbReference type="ChEBI" id="CHEBI:90616"/>
        <dbReference type="EC" id="2.1.1.72"/>
    </reaction>
</comment>
<accession>A0A948WWB8</accession>
<evidence type="ECO:0000259" key="9">
    <source>
        <dbReference type="Pfam" id="PF20473"/>
    </source>
</evidence>
<dbReference type="InterPro" id="IPR046817">
    <property type="entry name" value="MmeI_N"/>
</dbReference>
<evidence type="ECO:0000259" key="6">
    <source>
        <dbReference type="Pfam" id="PF20465"/>
    </source>
</evidence>
<reference evidence="10" key="2">
    <citation type="submission" date="2021-04" db="EMBL/GenBank/DDBJ databases">
        <authorList>
            <person name="Gilroy R."/>
        </authorList>
    </citation>
    <scope>NUCLEOTIDE SEQUENCE</scope>
    <source>
        <strain evidence="10">G4-2901</strain>
    </source>
</reference>
<name>A0A948WWB8_9BACT</name>
<dbReference type="InterPro" id="IPR050953">
    <property type="entry name" value="N4_N6_ade-DNA_methylase"/>
</dbReference>
<keyword evidence="2 10" id="KW-0489">Methyltransferase</keyword>
<evidence type="ECO:0000256" key="3">
    <source>
        <dbReference type="ARBA" id="ARBA00022679"/>
    </source>
</evidence>
<dbReference type="InterPro" id="IPR046818">
    <property type="entry name" value="MmeI_C"/>
</dbReference>
<dbReference type="Pfam" id="PF20467">
    <property type="entry name" value="MmeI_C"/>
    <property type="match status" value="1"/>
</dbReference>
<dbReference type="EMBL" id="JAHLFW010000089">
    <property type="protein sequence ID" value="MBU3838782.1"/>
    <property type="molecule type" value="Genomic_DNA"/>
</dbReference>
<dbReference type="Pfam" id="PF20473">
    <property type="entry name" value="MmeI_Mtase"/>
    <property type="match status" value="1"/>
</dbReference>
<dbReference type="Gene3D" id="3.40.50.150">
    <property type="entry name" value="Vaccinia Virus protein VP39"/>
    <property type="match status" value="1"/>
</dbReference>
<feature type="domain" description="MmeI-like N-terminal" evidence="5">
    <location>
        <begin position="83"/>
        <end position="167"/>
    </location>
</feature>
<feature type="domain" description="MmeI-like C-terminal" evidence="8">
    <location>
        <begin position="815"/>
        <end position="891"/>
    </location>
</feature>
<comment type="caution">
    <text evidence="10">The sequence shown here is derived from an EMBL/GenBank/DDBJ whole genome shotgun (WGS) entry which is preliminary data.</text>
</comment>
<evidence type="ECO:0000259" key="5">
    <source>
        <dbReference type="Pfam" id="PF20464"/>
    </source>
</evidence>
<dbReference type="PANTHER" id="PTHR33841:SF1">
    <property type="entry name" value="DNA METHYLTRANSFERASE A"/>
    <property type="match status" value="1"/>
</dbReference>
<dbReference type="Proteomes" id="UP000783796">
    <property type="component" value="Unassembled WGS sequence"/>
</dbReference>
<protein>
    <recommendedName>
        <fullName evidence="1">site-specific DNA-methyltransferase (adenine-specific)</fullName>
        <ecNumber evidence="1">2.1.1.72</ecNumber>
    </recommendedName>
</protein>
<dbReference type="InterPro" id="IPR046816">
    <property type="entry name" value="MmeI_Mtase"/>
</dbReference>
<dbReference type="Pfam" id="PF20464">
    <property type="entry name" value="MmeI_N"/>
    <property type="match status" value="1"/>
</dbReference>
<feature type="domain" description="MmeI-like DNA-methyltransferase" evidence="9">
    <location>
        <begin position="338"/>
        <end position="592"/>
    </location>
</feature>
<dbReference type="AlphaFoldDB" id="A0A948WWB8"/>
<dbReference type="GO" id="GO:0032259">
    <property type="term" value="P:methylation"/>
    <property type="evidence" value="ECO:0007669"/>
    <property type="project" value="UniProtKB-KW"/>
</dbReference>
<feature type="domain" description="MmeI-like target recognition" evidence="7">
    <location>
        <begin position="614"/>
        <end position="812"/>
    </location>
</feature>
<dbReference type="EC" id="2.1.1.72" evidence="1"/>
<evidence type="ECO:0000259" key="7">
    <source>
        <dbReference type="Pfam" id="PF20466"/>
    </source>
</evidence>